<keyword evidence="2" id="KW-1185">Reference proteome</keyword>
<name>A0A8B6X507_9BURK</name>
<feature type="region of interest" description="Disordered" evidence="1">
    <location>
        <begin position="1"/>
        <end position="20"/>
    </location>
</feature>
<proteinExistence type="predicted"/>
<reference evidence="3" key="1">
    <citation type="submission" date="2025-08" db="UniProtKB">
        <authorList>
            <consortium name="RefSeq"/>
        </authorList>
    </citation>
    <scope>IDENTIFICATION</scope>
</reference>
<evidence type="ECO:0000313" key="3">
    <source>
        <dbReference type="RefSeq" id="WP_028312022.1"/>
    </source>
</evidence>
<dbReference type="RefSeq" id="WP_028312022.1">
    <property type="nucleotide sequence ID" value="NZ_AXWS01000014.1"/>
</dbReference>
<dbReference type="OrthoDB" id="9980889at2"/>
<dbReference type="AlphaFoldDB" id="A0A8B6X507"/>
<evidence type="ECO:0000256" key="1">
    <source>
        <dbReference type="SAM" id="MobiDB-lite"/>
    </source>
</evidence>
<accession>A0A8B6X507</accession>
<protein>
    <submittedName>
        <fullName evidence="3">Uncharacterized protein</fullName>
    </submittedName>
</protein>
<dbReference type="Proteomes" id="UP000675920">
    <property type="component" value="Unplaced"/>
</dbReference>
<organism evidence="2 3">
    <name type="scientific">Derxia gummosa DSM 723</name>
    <dbReference type="NCBI Taxonomy" id="1121388"/>
    <lineage>
        <taxon>Bacteria</taxon>
        <taxon>Pseudomonadati</taxon>
        <taxon>Pseudomonadota</taxon>
        <taxon>Betaproteobacteria</taxon>
        <taxon>Burkholderiales</taxon>
        <taxon>Alcaligenaceae</taxon>
        <taxon>Derxia</taxon>
    </lineage>
</organism>
<evidence type="ECO:0000313" key="2">
    <source>
        <dbReference type="Proteomes" id="UP000675920"/>
    </source>
</evidence>
<sequence>MPADFTTLAESRQPADPAAPRHVSLAIGKRGPLHRALIRDSAAPGKGEASAMDYDWRLALIGARDRAGGRGVAGDADGAALLAAAIAECEAVMATRST</sequence>